<reference evidence="3" key="1">
    <citation type="submission" date="2021-02" db="EMBL/GenBank/DDBJ databases">
        <authorList>
            <person name="Nowell W R."/>
        </authorList>
    </citation>
    <scope>NUCLEOTIDE SEQUENCE</scope>
</reference>
<dbReference type="Proteomes" id="UP000663864">
    <property type="component" value="Unassembled WGS sequence"/>
</dbReference>
<dbReference type="Pfam" id="PF00855">
    <property type="entry name" value="PWWP"/>
    <property type="match status" value="1"/>
</dbReference>
<dbReference type="Gene3D" id="2.30.30.140">
    <property type="match status" value="1"/>
</dbReference>
<dbReference type="PANTHER" id="PTHR15999:SF2">
    <property type="entry name" value="ZINC FINGER CW-TYPE PWWP DOMAIN PROTEIN 1"/>
    <property type="match status" value="1"/>
</dbReference>
<protein>
    <recommendedName>
        <fullName evidence="2">PWWP domain-containing protein</fullName>
    </recommendedName>
</protein>
<evidence type="ECO:0000313" key="5">
    <source>
        <dbReference type="Proteomes" id="UP000663864"/>
    </source>
</evidence>
<comment type="caution">
    <text evidence="3">The sequence shown here is derived from an EMBL/GenBank/DDBJ whole genome shotgun (WGS) entry which is preliminary data.</text>
</comment>
<evidence type="ECO:0000259" key="2">
    <source>
        <dbReference type="PROSITE" id="PS50812"/>
    </source>
</evidence>
<sequence>MVDNLNVDEQISTRRSKRSCRLSIVKTQPSIELKENESLPINDNDDIDEEDPPELFQLGDIFWVRVAGNPWWPALIYGSYYEDNLYTKIVKTPRRPKKRLYFVYFFGPAFEYAWTNANSLIAYSGLDEFIRQAQICVQNATKKSEQEALANRYELKVTANKRVDWDKAIQEADQAFKLTREQRIENFAEILKNILNKAEKNNSNKKRQPSITTRQSRKTLSPSTNKSSNRSSVKRQKTISTSESTSTILLHVGLPTLTKKEEKQIVTNLLDHPKQEQLTLDEALSFVCQLTTEIIKENFHYDMSCVQIEWFYDFLLNHSEIILKYSHWFNKDIELVKDDPIYLKQCQLKNMIENQKK</sequence>
<proteinExistence type="predicted"/>
<gene>
    <name evidence="4" type="ORF">JBS370_LOCUS27869</name>
    <name evidence="3" type="ORF">ZHD862_LOCUS35171</name>
</gene>
<evidence type="ECO:0000256" key="1">
    <source>
        <dbReference type="SAM" id="MobiDB-lite"/>
    </source>
</evidence>
<accession>A0A815PHC0</accession>
<dbReference type="PROSITE" id="PS50812">
    <property type="entry name" value="PWWP"/>
    <property type="match status" value="1"/>
</dbReference>
<dbReference type="SUPFAM" id="SSF63748">
    <property type="entry name" value="Tudor/PWWP/MBT"/>
    <property type="match status" value="1"/>
</dbReference>
<name>A0A815PHC0_9BILA</name>
<evidence type="ECO:0000313" key="4">
    <source>
        <dbReference type="EMBL" id="CAF4029358.1"/>
    </source>
</evidence>
<dbReference type="Proteomes" id="UP000663836">
    <property type="component" value="Unassembled WGS sequence"/>
</dbReference>
<feature type="compositionally biased region" description="Polar residues" evidence="1">
    <location>
        <begin position="209"/>
        <end position="220"/>
    </location>
</feature>
<dbReference type="GO" id="GO:0005634">
    <property type="term" value="C:nucleus"/>
    <property type="evidence" value="ECO:0007669"/>
    <property type="project" value="TreeGrafter"/>
</dbReference>
<dbReference type="EMBL" id="CAJOBD010005392">
    <property type="protein sequence ID" value="CAF4029358.1"/>
    <property type="molecule type" value="Genomic_DNA"/>
</dbReference>
<dbReference type="CDD" id="cd20144">
    <property type="entry name" value="PWWP_NSD_rpt1"/>
    <property type="match status" value="1"/>
</dbReference>
<dbReference type="EMBL" id="CAJNOT010004892">
    <property type="protein sequence ID" value="CAF1448757.1"/>
    <property type="molecule type" value="Genomic_DNA"/>
</dbReference>
<evidence type="ECO:0000313" key="3">
    <source>
        <dbReference type="EMBL" id="CAF1448757.1"/>
    </source>
</evidence>
<dbReference type="InterPro" id="IPR000313">
    <property type="entry name" value="PWWP_dom"/>
</dbReference>
<dbReference type="PANTHER" id="PTHR15999">
    <property type="entry name" value="ZINC FINGER CW-TYPE PWWP DOMAIN PROTEIN 1"/>
    <property type="match status" value="1"/>
</dbReference>
<dbReference type="AlphaFoldDB" id="A0A815PHC0"/>
<feature type="domain" description="PWWP" evidence="2">
    <location>
        <begin position="58"/>
        <end position="126"/>
    </location>
</feature>
<dbReference type="InterPro" id="IPR042778">
    <property type="entry name" value="ZCWPW1/ZCWPW2"/>
</dbReference>
<organism evidence="3 5">
    <name type="scientific">Rotaria sordida</name>
    <dbReference type="NCBI Taxonomy" id="392033"/>
    <lineage>
        <taxon>Eukaryota</taxon>
        <taxon>Metazoa</taxon>
        <taxon>Spiralia</taxon>
        <taxon>Gnathifera</taxon>
        <taxon>Rotifera</taxon>
        <taxon>Eurotatoria</taxon>
        <taxon>Bdelloidea</taxon>
        <taxon>Philodinida</taxon>
        <taxon>Philodinidae</taxon>
        <taxon>Rotaria</taxon>
    </lineage>
</organism>
<dbReference type="SMART" id="SM00293">
    <property type="entry name" value="PWWP"/>
    <property type="match status" value="1"/>
</dbReference>
<feature type="compositionally biased region" description="Low complexity" evidence="1">
    <location>
        <begin position="221"/>
        <end position="231"/>
    </location>
</feature>
<feature type="region of interest" description="Disordered" evidence="1">
    <location>
        <begin position="198"/>
        <end position="240"/>
    </location>
</feature>